<proteinExistence type="predicted"/>
<organism evidence="4 5">
    <name type="scientific">Enterocloster asparagiformis</name>
    <dbReference type="NCBI Taxonomy" id="333367"/>
    <lineage>
        <taxon>Bacteria</taxon>
        <taxon>Bacillati</taxon>
        <taxon>Bacillota</taxon>
        <taxon>Clostridia</taxon>
        <taxon>Lachnospirales</taxon>
        <taxon>Lachnospiraceae</taxon>
        <taxon>Enterocloster</taxon>
    </lineage>
</organism>
<keyword evidence="1" id="KW-0805">Transcription regulation</keyword>
<dbReference type="Pfam" id="PF08279">
    <property type="entry name" value="HTH_11"/>
    <property type="match status" value="1"/>
</dbReference>
<dbReference type="InterPro" id="IPR026881">
    <property type="entry name" value="WYL_dom"/>
</dbReference>
<reference evidence="4 5" key="1">
    <citation type="submission" date="2018-08" db="EMBL/GenBank/DDBJ databases">
        <title>A genome reference for cultivated species of the human gut microbiota.</title>
        <authorList>
            <person name="Zou Y."/>
            <person name="Xue W."/>
            <person name="Luo G."/>
        </authorList>
    </citation>
    <scope>NUCLEOTIDE SEQUENCE [LARGE SCALE GENOMIC DNA]</scope>
    <source>
        <strain evidence="4 5">AF04-15</strain>
    </source>
</reference>
<dbReference type="EMBL" id="QSBM01000009">
    <property type="protein sequence ID" value="RGX28909.1"/>
    <property type="molecule type" value="Genomic_DNA"/>
</dbReference>
<dbReference type="PANTHER" id="PTHR34580">
    <property type="match status" value="1"/>
</dbReference>
<dbReference type="PANTHER" id="PTHR34580:SF1">
    <property type="entry name" value="PROTEIN PAFC"/>
    <property type="match status" value="1"/>
</dbReference>
<name>A0A413FEK4_9FIRM</name>
<comment type="caution">
    <text evidence="4">The sequence shown here is derived from an EMBL/GenBank/DDBJ whole genome shotgun (WGS) entry which is preliminary data.</text>
</comment>
<dbReference type="InterPro" id="IPR051534">
    <property type="entry name" value="CBASS_pafABC_assoc_protein"/>
</dbReference>
<dbReference type="PROSITE" id="PS52050">
    <property type="entry name" value="WYL"/>
    <property type="match status" value="1"/>
</dbReference>
<dbReference type="PROSITE" id="PS51000">
    <property type="entry name" value="HTH_DEOR_2"/>
    <property type="match status" value="1"/>
</dbReference>
<dbReference type="InterPro" id="IPR001034">
    <property type="entry name" value="DeoR_HTH"/>
</dbReference>
<dbReference type="InterPro" id="IPR057727">
    <property type="entry name" value="WCX_dom"/>
</dbReference>
<evidence type="ECO:0000313" key="4">
    <source>
        <dbReference type="EMBL" id="RGX28909.1"/>
    </source>
</evidence>
<evidence type="ECO:0000313" key="5">
    <source>
        <dbReference type="Proteomes" id="UP000283880"/>
    </source>
</evidence>
<evidence type="ECO:0000259" key="3">
    <source>
        <dbReference type="PROSITE" id="PS51000"/>
    </source>
</evidence>
<dbReference type="PIRSF" id="PIRSF016838">
    <property type="entry name" value="PafC"/>
    <property type="match status" value="1"/>
</dbReference>
<dbReference type="AlphaFoldDB" id="A0A413FEK4"/>
<dbReference type="InterPro" id="IPR013196">
    <property type="entry name" value="HTH_11"/>
</dbReference>
<dbReference type="InterPro" id="IPR036388">
    <property type="entry name" value="WH-like_DNA-bd_sf"/>
</dbReference>
<keyword evidence="2" id="KW-0804">Transcription</keyword>
<dbReference type="Pfam" id="PF25583">
    <property type="entry name" value="WCX"/>
    <property type="match status" value="1"/>
</dbReference>
<dbReference type="Proteomes" id="UP000283880">
    <property type="component" value="Unassembled WGS sequence"/>
</dbReference>
<evidence type="ECO:0000256" key="2">
    <source>
        <dbReference type="ARBA" id="ARBA00023163"/>
    </source>
</evidence>
<dbReference type="OrthoDB" id="9815009at2"/>
<dbReference type="GO" id="GO:0003700">
    <property type="term" value="F:DNA-binding transcription factor activity"/>
    <property type="evidence" value="ECO:0007669"/>
    <property type="project" value="InterPro"/>
</dbReference>
<dbReference type="RefSeq" id="WP_007709261.1">
    <property type="nucleotide sequence ID" value="NZ_JAWRJJ010000473.1"/>
</dbReference>
<dbReference type="InterPro" id="IPR028349">
    <property type="entry name" value="PafC-like"/>
</dbReference>
<dbReference type="Gene3D" id="1.10.10.10">
    <property type="entry name" value="Winged helix-like DNA-binding domain superfamily/Winged helix DNA-binding domain"/>
    <property type="match status" value="1"/>
</dbReference>
<feature type="domain" description="HTH deoR-type" evidence="3">
    <location>
        <begin position="2"/>
        <end position="57"/>
    </location>
</feature>
<accession>A0A413FEK4</accession>
<dbReference type="Pfam" id="PF13280">
    <property type="entry name" value="WYL"/>
    <property type="match status" value="1"/>
</dbReference>
<protein>
    <submittedName>
        <fullName evidence="4">YafY family transcriptional regulator</fullName>
    </submittedName>
</protein>
<dbReference type="SUPFAM" id="SSF46785">
    <property type="entry name" value="Winged helix' DNA-binding domain"/>
    <property type="match status" value="1"/>
</dbReference>
<gene>
    <name evidence="4" type="ORF">DWV29_12565</name>
</gene>
<evidence type="ECO:0000256" key="1">
    <source>
        <dbReference type="ARBA" id="ARBA00023015"/>
    </source>
</evidence>
<sequence length="304" mass="34570">MKIDRLYGITVYLLNHKKASASELARKFEVSVRTVQRDIDALCQAGIPVAAESGAKGGYSIPDTFRMDSQAITQEDYGLIFTALKGFSSAMPSPNIASALEKFTALSKPDNERIILDFSVLREGGETLIKQLQTAIRRKCCVRFTYTNADNMTRVHTVEPVALVYRWYAWYLLAYSTVREDYRTYKLVRMEQAEITGLPFTMEHAPAETILREHDRHSPLAHTTVTIRCRPAARSRAIEYLNGTVLRELEDGECEMKLSVIENEHLWFGTLLALGDEIEILEPERIRERVIRTAKNICSLYGQL</sequence>
<dbReference type="InterPro" id="IPR036390">
    <property type="entry name" value="WH_DNA-bd_sf"/>
</dbReference>